<protein>
    <recommendedName>
        <fullName evidence="3">Secreted protein</fullName>
    </recommendedName>
</protein>
<accession>A0AAV2NG14</accession>
<keyword evidence="2" id="KW-1185">Reference proteome</keyword>
<evidence type="ECO:0000313" key="1">
    <source>
        <dbReference type="EMBL" id="CAL1678948.1"/>
    </source>
</evidence>
<dbReference type="EMBL" id="OZ034838">
    <property type="protein sequence ID" value="CAL1678948.1"/>
    <property type="molecule type" value="Genomic_DNA"/>
</dbReference>
<organism evidence="1 2">
    <name type="scientific">Lasius platythorax</name>
    <dbReference type="NCBI Taxonomy" id="488582"/>
    <lineage>
        <taxon>Eukaryota</taxon>
        <taxon>Metazoa</taxon>
        <taxon>Ecdysozoa</taxon>
        <taxon>Arthropoda</taxon>
        <taxon>Hexapoda</taxon>
        <taxon>Insecta</taxon>
        <taxon>Pterygota</taxon>
        <taxon>Neoptera</taxon>
        <taxon>Endopterygota</taxon>
        <taxon>Hymenoptera</taxon>
        <taxon>Apocrita</taxon>
        <taxon>Aculeata</taxon>
        <taxon>Formicoidea</taxon>
        <taxon>Formicidae</taxon>
        <taxon>Formicinae</taxon>
        <taxon>Lasius</taxon>
        <taxon>Lasius</taxon>
    </lineage>
</organism>
<evidence type="ECO:0008006" key="3">
    <source>
        <dbReference type="Google" id="ProtNLM"/>
    </source>
</evidence>
<proteinExistence type="predicted"/>
<sequence length="68" mass="7973">MKKRKVWTKCINMMAVMCPFLVQISTSTILSTQGSIKLTTGRHSCFRQKYIFRKSCDFFAQRFDGIAW</sequence>
<gene>
    <name evidence="1" type="ORF">LPLAT_LOCUS4714</name>
</gene>
<reference evidence="1" key="1">
    <citation type="submission" date="2024-04" db="EMBL/GenBank/DDBJ databases">
        <authorList>
            <consortium name="Molecular Ecology Group"/>
        </authorList>
    </citation>
    <scope>NUCLEOTIDE SEQUENCE</scope>
</reference>
<dbReference type="AlphaFoldDB" id="A0AAV2NG14"/>
<evidence type="ECO:0000313" key="2">
    <source>
        <dbReference type="Proteomes" id="UP001497644"/>
    </source>
</evidence>
<name>A0AAV2NG14_9HYME</name>
<dbReference type="Proteomes" id="UP001497644">
    <property type="component" value="Chromosome 15"/>
</dbReference>